<sequence length="121" mass="12955">MLASTLEGAARYAGEWFSGALWHEGFSDMSPANSALWLSLESFGPPLLVVGLIVLWLDRRGITPPSFIAWSLGILGVVDAVILITTPWPLFLLACILLLAGGRRTAARANATPHADATRMP</sequence>
<evidence type="ECO:0000313" key="3">
    <source>
        <dbReference type="Proteomes" id="UP000325458"/>
    </source>
</evidence>
<protein>
    <submittedName>
        <fullName evidence="2">Uncharacterized protein</fullName>
    </submittedName>
</protein>
<evidence type="ECO:0000313" key="2">
    <source>
        <dbReference type="EMBL" id="QEV56658.1"/>
    </source>
</evidence>
<reference evidence="2 3" key="1">
    <citation type="submission" date="2017-09" db="EMBL/GenBank/DDBJ databases">
        <authorList>
            <person name="Lee N."/>
            <person name="Cho B.-K."/>
        </authorList>
    </citation>
    <scope>NUCLEOTIDE SEQUENCE [LARGE SCALE GENOMIC DNA]</scope>
    <source>
        <strain evidence="2 3">ATCC 23948</strain>
    </source>
</reference>
<accession>A0AAE6TU19</accession>
<dbReference type="KEGG" id="spla:CP981_06260"/>
<feature type="transmembrane region" description="Helical" evidence="1">
    <location>
        <begin position="35"/>
        <end position="57"/>
    </location>
</feature>
<evidence type="ECO:0000256" key="1">
    <source>
        <dbReference type="SAM" id="Phobius"/>
    </source>
</evidence>
<feature type="transmembrane region" description="Helical" evidence="1">
    <location>
        <begin position="69"/>
        <end position="100"/>
    </location>
</feature>
<keyword evidence="1" id="KW-0472">Membrane</keyword>
<dbReference type="AlphaFoldDB" id="A0AAE6TU19"/>
<gene>
    <name evidence="2" type="ORF">CP981_06260</name>
</gene>
<name>A0AAE6TU19_STRPT</name>
<organism evidence="2 3">
    <name type="scientific">Streptomyces platensis</name>
    <dbReference type="NCBI Taxonomy" id="58346"/>
    <lineage>
        <taxon>Bacteria</taxon>
        <taxon>Bacillati</taxon>
        <taxon>Actinomycetota</taxon>
        <taxon>Actinomycetes</taxon>
        <taxon>Kitasatosporales</taxon>
        <taxon>Streptomycetaceae</taxon>
        <taxon>Streptomyces</taxon>
    </lineage>
</organism>
<dbReference type="EMBL" id="CP023691">
    <property type="protein sequence ID" value="QEV56658.1"/>
    <property type="molecule type" value="Genomic_DNA"/>
</dbReference>
<proteinExistence type="predicted"/>
<keyword evidence="1" id="KW-0812">Transmembrane</keyword>
<keyword evidence="1" id="KW-1133">Transmembrane helix</keyword>
<dbReference type="Proteomes" id="UP000325458">
    <property type="component" value="Chromosome"/>
</dbReference>